<proteinExistence type="predicted"/>
<dbReference type="EMBL" id="SPHZ02000010">
    <property type="protein sequence ID" value="KAF0896689.1"/>
    <property type="molecule type" value="Genomic_DNA"/>
</dbReference>
<protein>
    <submittedName>
        <fullName evidence="2">Uncharacterized protein</fullName>
    </submittedName>
</protein>
<organism evidence="2 3">
    <name type="scientific">Oryza meyeriana var. granulata</name>
    <dbReference type="NCBI Taxonomy" id="110450"/>
    <lineage>
        <taxon>Eukaryota</taxon>
        <taxon>Viridiplantae</taxon>
        <taxon>Streptophyta</taxon>
        <taxon>Embryophyta</taxon>
        <taxon>Tracheophyta</taxon>
        <taxon>Spermatophyta</taxon>
        <taxon>Magnoliopsida</taxon>
        <taxon>Liliopsida</taxon>
        <taxon>Poales</taxon>
        <taxon>Poaceae</taxon>
        <taxon>BOP clade</taxon>
        <taxon>Oryzoideae</taxon>
        <taxon>Oryzeae</taxon>
        <taxon>Oryzinae</taxon>
        <taxon>Oryza</taxon>
        <taxon>Oryza meyeriana</taxon>
    </lineage>
</organism>
<feature type="compositionally biased region" description="Basic and acidic residues" evidence="1">
    <location>
        <begin position="8"/>
        <end position="21"/>
    </location>
</feature>
<evidence type="ECO:0000256" key="1">
    <source>
        <dbReference type="SAM" id="MobiDB-lite"/>
    </source>
</evidence>
<dbReference type="AlphaFoldDB" id="A0A6G1C929"/>
<accession>A0A6G1C929</accession>
<feature type="region of interest" description="Disordered" evidence="1">
    <location>
        <begin position="1"/>
        <end position="21"/>
    </location>
</feature>
<dbReference type="Proteomes" id="UP000479710">
    <property type="component" value="Unassembled WGS sequence"/>
</dbReference>
<sequence length="68" mass="7330">MSDVGGHGSDRRLGRKLGDEDRERMYIAKNNNKVKGEIELVDGDQAISTGRHVSSAYVATQEGRSGGP</sequence>
<gene>
    <name evidence="2" type="ORF">E2562_027034</name>
</gene>
<name>A0A6G1C929_9ORYZ</name>
<evidence type="ECO:0000313" key="2">
    <source>
        <dbReference type="EMBL" id="KAF0896689.1"/>
    </source>
</evidence>
<feature type="region of interest" description="Disordered" evidence="1">
    <location>
        <begin position="49"/>
        <end position="68"/>
    </location>
</feature>
<reference evidence="2 3" key="1">
    <citation type="submission" date="2019-11" db="EMBL/GenBank/DDBJ databases">
        <title>Whole genome sequence of Oryza granulata.</title>
        <authorList>
            <person name="Li W."/>
        </authorList>
    </citation>
    <scope>NUCLEOTIDE SEQUENCE [LARGE SCALE GENOMIC DNA]</scope>
    <source>
        <strain evidence="3">cv. Menghai</strain>
        <tissue evidence="2">Leaf</tissue>
    </source>
</reference>
<keyword evidence="3" id="KW-1185">Reference proteome</keyword>
<comment type="caution">
    <text evidence="2">The sequence shown here is derived from an EMBL/GenBank/DDBJ whole genome shotgun (WGS) entry which is preliminary data.</text>
</comment>
<evidence type="ECO:0000313" key="3">
    <source>
        <dbReference type="Proteomes" id="UP000479710"/>
    </source>
</evidence>